<protein>
    <submittedName>
        <fullName evidence="1">Uncharacterized protein</fullName>
    </submittedName>
</protein>
<dbReference type="InterPro" id="IPR058240">
    <property type="entry name" value="rSAM_sf"/>
</dbReference>
<dbReference type="Gene3D" id="3.20.20.70">
    <property type="entry name" value="Aldolase class I"/>
    <property type="match status" value="1"/>
</dbReference>
<evidence type="ECO:0000313" key="2">
    <source>
        <dbReference type="Proteomes" id="UP000266506"/>
    </source>
</evidence>
<dbReference type="InParanoid" id="A0A397RTP4"/>
<organism evidence="1 2">
    <name type="scientific">Anaeroplasma bactoclasticum</name>
    <dbReference type="NCBI Taxonomy" id="2088"/>
    <lineage>
        <taxon>Bacteria</taxon>
        <taxon>Bacillati</taxon>
        <taxon>Mycoplasmatota</taxon>
        <taxon>Mollicutes</taxon>
        <taxon>Anaeroplasmatales</taxon>
        <taxon>Anaeroplasmataceae</taxon>
        <taxon>Anaeroplasma</taxon>
    </lineage>
</organism>
<reference evidence="1 2" key="1">
    <citation type="submission" date="2018-08" db="EMBL/GenBank/DDBJ databases">
        <title>Genomic Encyclopedia of Archaeal and Bacterial Type Strains, Phase II (KMG-II): from individual species to whole genera.</title>
        <authorList>
            <person name="Goeker M."/>
        </authorList>
    </citation>
    <scope>NUCLEOTIDE SEQUENCE [LARGE SCALE GENOMIC DNA]</scope>
    <source>
        <strain evidence="1 2">ATCC 27112</strain>
    </source>
</reference>
<dbReference type="InterPro" id="IPR013785">
    <property type="entry name" value="Aldolase_TIM"/>
</dbReference>
<accession>A0A397RTP4</accession>
<evidence type="ECO:0000313" key="1">
    <source>
        <dbReference type="EMBL" id="RIA75515.1"/>
    </source>
</evidence>
<proteinExistence type="predicted"/>
<gene>
    <name evidence="1" type="ORF">EI71_01409</name>
</gene>
<name>A0A397RTP4_9MOLU</name>
<dbReference type="AlphaFoldDB" id="A0A397RTP4"/>
<dbReference type="Proteomes" id="UP000266506">
    <property type="component" value="Unassembled WGS sequence"/>
</dbReference>
<dbReference type="SUPFAM" id="SSF102114">
    <property type="entry name" value="Radical SAM enzymes"/>
    <property type="match status" value="1"/>
</dbReference>
<dbReference type="EMBL" id="QXEV01000017">
    <property type="protein sequence ID" value="RIA75515.1"/>
    <property type="molecule type" value="Genomic_DNA"/>
</dbReference>
<sequence length="394" mass="46362">MEIKDYLEKMEEVNTVFFTPKKDERIKLQLVAPLKRKESFDFILILGGSYYTKIKCMDGIYFNEFMKVLNKNLYPIQDKKNTSFILDETIRVISKMIPNTPTEEVIEVINRYLDEIKRYMNGEILTKLCKRFPEYLYSYLYHRPSRVYVMADGKVSSIHEMHEILSSLEYQKVLTIIYPKILSEDSNATSYLSDKKCFYNIYESDGKMPVAGLLRLKEAGLDEIRIPMNSLDNEVEMKLSNLNTKDLLSLIKLAMQANLKISIKTRITKDNLNYLDLMKYLHQKGIRSFEVEIDDTIENKDILLKQIYYYANMYSLELKLDSKAILKEKDISKMNIIPVYRQDMVSSYYTHGDFGLYADKDLKYRLGSLSMDKIENVFTSSFAKKLRKKSLKRK</sequence>
<keyword evidence="2" id="KW-1185">Reference proteome</keyword>
<comment type="caution">
    <text evidence="1">The sequence shown here is derived from an EMBL/GenBank/DDBJ whole genome shotgun (WGS) entry which is preliminary data.</text>
</comment>
<dbReference type="RefSeq" id="WP_119016535.1">
    <property type="nucleotide sequence ID" value="NZ_QXEV01000017.1"/>
</dbReference>